<reference evidence="3" key="1">
    <citation type="submission" date="2021-07" db="EMBL/GenBank/DDBJ databases">
        <authorList>
            <person name="Durling M."/>
        </authorList>
    </citation>
    <scope>NUCLEOTIDE SEQUENCE</scope>
</reference>
<organism evidence="3 4">
    <name type="scientific">Hymenoscyphus albidus</name>
    <dbReference type="NCBI Taxonomy" id="595503"/>
    <lineage>
        <taxon>Eukaryota</taxon>
        <taxon>Fungi</taxon>
        <taxon>Dikarya</taxon>
        <taxon>Ascomycota</taxon>
        <taxon>Pezizomycotina</taxon>
        <taxon>Leotiomycetes</taxon>
        <taxon>Helotiales</taxon>
        <taxon>Helotiaceae</taxon>
        <taxon>Hymenoscyphus</taxon>
    </lineage>
</organism>
<evidence type="ECO:0000313" key="3">
    <source>
        <dbReference type="EMBL" id="CAG8983423.1"/>
    </source>
</evidence>
<evidence type="ECO:0000256" key="2">
    <source>
        <dbReference type="SAM" id="MobiDB-lite"/>
    </source>
</evidence>
<dbReference type="PANTHER" id="PTHR48229">
    <property type="entry name" value="CAIB/BAIF FAMILY ENZYME (AFU_ORTHOLOGUE AFUA_1G05360)-RELATED"/>
    <property type="match status" value="1"/>
</dbReference>
<feature type="region of interest" description="Disordered" evidence="2">
    <location>
        <begin position="1"/>
        <end position="23"/>
    </location>
</feature>
<dbReference type="GO" id="GO:0003824">
    <property type="term" value="F:catalytic activity"/>
    <property type="evidence" value="ECO:0007669"/>
    <property type="project" value="InterPro"/>
</dbReference>
<dbReference type="InterPro" id="IPR023606">
    <property type="entry name" value="CoA-Trfase_III_dom_1_sf"/>
</dbReference>
<dbReference type="InterPro" id="IPR052985">
    <property type="entry name" value="CoA-trans_III_biosynth/detox"/>
</dbReference>
<name>A0A9N9LYL1_9HELO</name>
<dbReference type="EMBL" id="CAJVRM010000726">
    <property type="protein sequence ID" value="CAG8983423.1"/>
    <property type="molecule type" value="Genomic_DNA"/>
</dbReference>
<accession>A0A9N9LYL1</accession>
<evidence type="ECO:0008006" key="5">
    <source>
        <dbReference type="Google" id="ProtNLM"/>
    </source>
</evidence>
<keyword evidence="4" id="KW-1185">Reference proteome</keyword>
<gene>
    <name evidence="3" type="ORF">HYALB_00000591</name>
</gene>
<dbReference type="Proteomes" id="UP000701801">
    <property type="component" value="Unassembled WGS sequence"/>
</dbReference>
<protein>
    <recommendedName>
        <fullName evidence="5">Alpha methylacyl-CoA racemase</fullName>
    </recommendedName>
</protein>
<evidence type="ECO:0000256" key="1">
    <source>
        <dbReference type="ARBA" id="ARBA00008383"/>
    </source>
</evidence>
<dbReference type="AlphaFoldDB" id="A0A9N9LYL1"/>
<dbReference type="Pfam" id="PF02515">
    <property type="entry name" value="CoA_transf_3"/>
    <property type="match status" value="1"/>
</dbReference>
<evidence type="ECO:0000313" key="4">
    <source>
        <dbReference type="Proteomes" id="UP000701801"/>
    </source>
</evidence>
<dbReference type="Gene3D" id="3.40.50.10540">
    <property type="entry name" value="Crotonobetainyl-coa:carnitine coa-transferase, domain 1"/>
    <property type="match status" value="1"/>
</dbReference>
<dbReference type="SUPFAM" id="SSF89796">
    <property type="entry name" value="CoA-transferase family III (CaiB/BaiF)"/>
    <property type="match status" value="2"/>
</dbReference>
<proteinExistence type="inferred from homology"/>
<dbReference type="OrthoDB" id="2308815at2759"/>
<dbReference type="InterPro" id="IPR003673">
    <property type="entry name" value="CoA-Trfase_fam_III"/>
</dbReference>
<comment type="similarity">
    <text evidence="1">Belongs to the CoA-transferase III family.</text>
</comment>
<dbReference type="PANTHER" id="PTHR48229:SF1">
    <property type="entry name" value="ALPHA METHYLACYL-COA RACEMASE-RELATED"/>
    <property type="match status" value="1"/>
</dbReference>
<sequence>MASLHPTTPDVYGPGSHTDKTFTPVPEETQRIFNLLVSETPGFTNNKNALSKVRFEGDEFPVLPGPIKAVPISSALHAMTGVIANEILSQRDLPESESVLVNTTQVGFWFALVGLGYVGGENVLSLVKQQKTKSIVPDFEQGWYDKPIKYRGTSIYPTKDPKVWYAIHGSLAAEPMLKSMGIDTETPCNSNDEAWERIAEYTRTKSPEELEMFNVMNGNCGSICFTPEKWNNSEMGKALAARPFIDVRPQSHAAPTPRIAFPPVSSNDRRPLAGIKVVEMTRIIAGPVIGNFLASYGAEVIRINAEHLIDINVMQLSLNTGKRTIGLDIRKSEDLDYLKSLIRDADVFIQGFRINKLPKYGLGVNDLLTMAAERQTGYVYVSENCYGTSGPYAERPGWQQIADTAAGSASVQGRAFGLENGESVLPSLPISDMTTGLVGALGAMMALRDRARHGGSYHVHSSLVAVNTTGLRPEIGLYSPDIVKENQERFKWAPMRGAHHVFELLFNVCDGWKQYFGQNLDEDSGLFSSFEKSAFGEKKLSVLKPCVMMVGVEKEGELGWKTGSVPYCFEKKEDVKWASAA</sequence>
<comment type="caution">
    <text evidence="3">The sequence shown here is derived from an EMBL/GenBank/DDBJ whole genome shotgun (WGS) entry which is preliminary data.</text>
</comment>